<gene>
    <name evidence="1" type="primary">heatr1_1</name>
    <name evidence="1" type="ORF">CM83_105204</name>
</gene>
<feature type="non-terminal residue" evidence="1">
    <location>
        <position position="1"/>
    </location>
</feature>
<dbReference type="EMBL" id="GBHO01000694">
    <property type="protein sequence ID" value="JAG42910.1"/>
    <property type="molecule type" value="Transcribed_RNA"/>
</dbReference>
<reference evidence="1" key="1">
    <citation type="journal article" date="2014" name="PLoS ONE">
        <title>Transcriptome-Based Identification of ABC Transporters in the Western Tarnished Plant Bug Lygus hesperus.</title>
        <authorList>
            <person name="Hull J.J."/>
            <person name="Chaney K."/>
            <person name="Geib S.M."/>
            <person name="Fabrick J.A."/>
            <person name="Brent C.S."/>
            <person name="Walsh D."/>
            <person name="Lavine L.C."/>
        </authorList>
    </citation>
    <scope>NUCLEOTIDE SEQUENCE</scope>
</reference>
<accession>A0A0A9ZIM6</accession>
<organism evidence="1">
    <name type="scientific">Lygus hesperus</name>
    <name type="common">Western plant bug</name>
    <dbReference type="NCBI Taxonomy" id="30085"/>
    <lineage>
        <taxon>Eukaryota</taxon>
        <taxon>Metazoa</taxon>
        <taxon>Ecdysozoa</taxon>
        <taxon>Arthropoda</taxon>
        <taxon>Hexapoda</taxon>
        <taxon>Insecta</taxon>
        <taxon>Pterygota</taxon>
        <taxon>Neoptera</taxon>
        <taxon>Paraneoptera</taxon>
        <taxon>Hemiptera</taxon>
        <taxon>Heteroptera</taxon>
        <taxon>Panheteroptera</taxon>
        <taxon>Cimicomorpha</taxon>
        <taxon>Miridae</taxon>
        <taxon>Mirini</taxon>
        <taxon>Lygus</taxon>
    </lineage>
</organism>
<protein>
    <submittedName>
        <fullName evidence="1">HEAT repeat-containing protein 1</fullName>
    </submittedName>
</protein>
<sequence>PHMLKVFVANRVVQILQLTAPHHWHHIRSHENPADPASRGLMAHELLNCDLWWRGPEFLNLESEFEIHSHADDTDPQYLTELKVNASAALLITADAKPYVSILDHISSFGKAKRIFAYALRFIHNQFCPKQERWIG</sequence>
<dbReference type="AlphaFoldDB" id="A0A0A9ZIM6"/>
<evidence type="ECO:0000313" key="1">
    <source>
        <dbReference type="EMBL" id="JAG42910.1"/>
    </source>
</evidence>
<reference evidence="1" key="2">
    <citation type="submission" date="2014-07" db="EMBL/GenBank/DDBJ databases">
        <authorList>
            <person name="Hull J."/>
        </authorList>
    </citation>
    <scope>NUCLEOTIDE SEQUENCE</scope>
</reference>
<feature type="non-terminal residue" evidence="1">
    <location>
        <position position="136"/>
    </location>
</feature>
<proteinExistence type="predicted"/>
<dbReference type="PANTHER" id="PTHR47331:SF1">
    <property type="entry name" value="GAG-LIKE PROTEIN"/>
    <property type="match status" value="1"/>
</dbReference>
<dbReference type="PANTHER" id="PTHR47331">
    <property type="entry name" value="PHD-TYPE DOMAIN-CONTAINING PROTEIN"/>
    <property type="match status" value="1"/>
</dbReference>
<name>A0A0A9ZIM6_LYGHE</name>